<keyword evidence="2" id="KW-1185">Reference proteome</keyword>
<proteinExistence type="predicted"/>
<dbReference type="Proteomes" id="UP000184436">
    <property type="component" value="Unassembled WGS sequence"/>
</dbReference>
<reference evidence="1 2" key="1">
    <citation type="submission" date="2016-11" db="EMBL/GenBank/DDBJ databases">
        <authorList>
            <person name="Jaros S."/>
            <person name="Januszkiewicz K."/>
            <person name="Wedrychowicz H."/>
        </authorList>
    </citation>
    <scope>NUCLEOTIDE SEQUENCE [LARGE SCALE GENOMIC DNA]</scope>
    <source>
        <strain evidence="1 2">DSM 26883</strain>
    </source>
</reference>
<dbReference type="AlphaFoldDB" id="A0A1M4XF80"/>
<sequence>MLYLNIAYPIYTHKKSLTAYAIKDFLFHIKELFSLTSLPCSLPDPGKSQSV</sequence>
<protein>
    <submittedName>
        <fullName evidence="1">Uncharacterized protein</fullName>
    </submittedName>
</protein>
<name>A0A1M4XF80_9BACE</name>
<dbReference type="EMBL" id="FQVD01000008">
    <property type="protein sequence ID" value="SHE92175.1"/>
    <property type="molecule type" value="Genomic_DNA"/>
</dbReference>
<evidence type="ECO:0000313" key="1">
    <source>
        <dbReference type="EMBL" id="SHE92175.1"/>
    </source>
</evidence>
<organism evidence="1 2">
    <name type="scientific">Bacteroides faecichinchillae</name>
    <dbReference type="NCBI Taxonomy" id="871325"/>
    <lineage>
        <taxon>Bacteria</taxon>
        <taxon>Pseudomonadati</taxon>
        <taxon>Bacteroidota</taxon>
        <taxon>Bacteroidia</taxon>
        <taxon>Bacteroidales</taxon>
        <taxon>Bacteroidaceae</taxon>
        <taxon>Bacteroides</taxon>
    </lineage>
</organism>
<gene>
    <name evidence="1" type="ORF">SAMN05444349_10857</name>
</gene>
<evidence type="ECO:0000313" key="2">
    <source>
        <dbReference type="Proteomes" id="UP000184436"/>
    </source>
</evidence>
<accession>A0A1M4XF80</accession>